<evidence type="ECO:0000313" key="1">
    <source>
        <dbReference type="EMBL" id="KAI8683503.1"/>
    </source>
</evidence>
<gene>
    <name evidence="1" type="ORF">NCS57_00014600</name>
</gene>
<proteinExistence type="predicted"/>
<dbReference type="Proteomes" id="UP001065298">
    <property type="component" value="Chromosome 1"/>
</dbReference>
<reference evidence="1" key="1">
    <citation type="submission" date="2022-06" db="EMBL/GenBank/DDBJ databases">
        <title>Fusarium solani species complex genomes reveal bases of compartmentalisation and animal pathogenesis.</title>
        <authorList>
            <person name="Tsai I.J."/>
        </authorList>
    </citation>
    <scope>NUCLEOTIDE SEQUENCE</scope>
    <source>
        <strain evidence="1">Fu6.1</strain>
    </source>
</reference>
<dbReference type="EMBL" id="CM046503">
    <property type="protein sequence ID" value="KAI8683503.1"/>
    <property type="molecule type" value="Genomic_DNA"/>
</dbReference>
<keyword evidence="2" id="KW-1185">Reference proteome</keyword>
<protein>
    <submittedName>
        <fullName evidence="1">Uncharacterized protein</fullName>
    </submittedName>
</protein>
<sequence length="397" mass="45690">MMNHVQKLLGKTALVACDSVSKMHKRYCGSRLDKACQQGSGYIKRRAAKRQLQQQQEQFYQPFQRPDCYILQKLDPSALLCVVGFLPLDTQAVLSQTCRAMRNILKVPEPGNLPYVERVDYLANLAKDRVDCWVCDECVKIHKMHLVDRPLSTVSGNCKRVDGYHNTSCNLVRWRKHFSLTSQHVELALKYTRLGKDKLGWKHRLYLEEVLKPRVCRDKMRDVDGLKKNVTCRIEPKVMDGRFLLRTEWTYSFKDEEKLTAQDVWRLLGRQGEECSWYEMRYGEVGVSQEGDDDCSTCHRCLSRAATKRAVENHNVDVEGHDLSSPTDYTFRVEAGKAKLIAWQDIGNGVSPIDLAWTRTMLTQPDDDWVGEEDEMEDVDLRIGHGPGDVRGLFESN</sequence>
<accession>A0ACC0RB72</accession>
<name>A0ACC0RB72_9HYPO</name>
<evidence type="ECO:0000313" key="2">
    <source>
        <dbReference type="Proteomes" id="UP001065298"/>
    </source>
</evidence>
<comment type="caution">
    <text evidence="1">The sequence shown here is derived from an EMBL/GenBank/DDBJ whole genome shotgun (WGS) entry which is preliminary data.</text>
</comment>
<organism evidence="1 2">
    <name type="scientific">Fusarium keratoplasticum</name>
    <dbReference type="NCBI Taxonomy" id="1328300"/>
    <lineage>
        <taxon>Eukaryota</taxon>
        <taxon>Fungi</taxon>
        <taxon>Dikarya</taxon>
        <taxon>Ascomycota</taxon>
        <taxon>Pezizomycotina</taxon>
        <taxon>Sordariomycetes</taxon>
        <taxon>Hypocreomycetidae</taxon>
        <taxon>Hypocreales</taxon>
        <taxon>Nectriaceae</taxon>
        <taxon>Fusarium</taxon>
        <taxon>Fusarium solani species complex</taxon>
    </lineage>
</organism>